<dbReference type="Gene3D" id="1.10.357.10">
    <property type="entry name" value="Tetracycline Repressor, domain 2"/>
    <property type="match status" value="1"/>
</dbReference>
<feature type="region of interest" description="Disordered" evidence="5">
    <location>
        <begin position="213"/>
        <end position="232"/>
    </location>
</feature>
<evidence type="ECO:0000256" key="5">
    <source>
        <dbReference type="SAM" id="MobiDB-lite"/>
    </source>
</evidence>
<name>A0ABN1BKG3_9ACTN</name>
<dbReference type="SUPFAM" id="SSF46689">
    <property type="entry name" value="Homeodomain-like"/>
    <property type="match status" value="1"/>
</dbReference>
<dbReference type="Pfam" id="PF00440">
    <property type="entry name" value="TetR_N"/>
    <property type="match status" value="1"/>
</dbReference>
<dbReference type="PROSITE" id="PS50977">
    <property type="entry name" value="HTH_TETR_2"/>
    <property type="match status" value="1"/>
</dbReference>
<dbReference type="InterPro" id="IPR050109">
    <property type="entry name" value="HTH-type_TetR-like_transc_reg"/>
</dbReference>
<dbReference type="InterPro" id="IPR036271">
    <property type="entry name" value="Tet_transcr_reg_TetR-rel_C_sf"/>
</dbReference>
<feature type="DNA-binding region" description="H-T-H motif" evidence="4">
    <location>
        <begin position="59"/>
        <end position="78"/>
    </location>
</feature>
<keyword evidence="2 4" id="KW-0238">DNA-binding</keyword>
<evidence type="ECO:0000313" key="8">
    <source>
        <dbReference type="Proteomes" id="UP001500909"/>
    </source>
</evidence>
<dbReference type="PANTHER" id="PTHR30055">
    <property type="entry name" value="HTH-TYPE TRANSCRIPTIONAL REGULATOR RUTR"/>
    <property type="match status" value="1"/>
</dbReference>
<evidence type="ECO:0000256" key="4">
    <source>
        <dbReference type="PROSITE-ProRule" id="PRU00335"/>
    </source>
</evidence>
<evidence type="ECO:0000256" key="3">
    <source>
        <dbReference type="ARBA" id="ARBA00023163"/>
    </source>
</evidence>
<keyword evidence="1" id="KW-0805">Transcription regulation</keyword>
<feature type="region of interest" description="Disordered" evidence="5">
    <location>
        <begin position="1"/>
        <end position="38"/>
    </location>
</feature>
<evidence type="ECO:0000256" key="1">
    <source>
        <dbReference type="ARBA" id="ARBA00023015"/>
    </source>
</evidence>
<feature type="compositionally biased region" description="Polar residues" evidence="5">
    <location>
        <begin position="17"/>
        <end position="30"/>
    </location>
</feature>
<organism evidence="7 8">
    <name type="scientific">Streptomyces olivaceiscleroticus</name>
    <dbReference type="NCBI Taxonomy" id="68245"/>
    <lineage>
        <taxon>Bacteria</taxon>
        <taxon>Bacillati</taxon>
        <taxon>Actinomycetota</taxon>
        <taxon>Actinomycetes</taxon>
        <taxon>Kitasatosporales</taxon>
        <taxon>Streptomycetaceae</taxon>
        <taxon>Streptomyces</taxon>
    </lineage>
</organism>
<evidence type="ECO:0000259" key="6">
    <source>
        <dbReference type="PROSITE" id="PS50977"/>
    </source>
</evidence>
<keyword evidence="3" id="KW-0804">Transcription</keyword>
<evidence type="ECO:0000313" key="7">
    <source>
        <dbReference type="EMBL" id="GAA0499576.1"/>
    </source>
</evidence>
<gene>
    <name evidence="7" type="primary">xdhR</name>
    <name evidence="7" type="ORF">GCM10010361_76430</name>
</gene>
<accession>A0ABN1BKG3</accession>
<dbReference type="InterPro" id="IPR001647">
    <property type="entry name" value="HTH_TetR"/>
</dbReference>
<comment type="caution">
    <text evidence="7">The sequence shown here is derived from an EMBL/GenBank/DDBJ whole genome shotgun (WGS) entry which is preliminary data.</text>
</comment>
<dbReference type="Proteomes" id="UP001500909">
    <property type="component" value="Unassembled WGS sequence"/>
</dbReference>
<reference evidence="7 8" key="1">
    <citation type="journal article" date="2019" name="Int. J. Syst. Evol. Microbiol.">
        <title>The Global Catalogue of Microorganisms (GCM) 10K type strain sequencing project: providing services to taxonomists for standard genome sequencing and annotation.</title>
        <authorList>
            <consortium name="The Broad Institute Genomics Platform"/>
            <consortium name="The Broad Institute Genome Sequencing Center for Infectious Disease"/>
            <person name="Wu L."/>
            <person name="Ma J."/>
        </authorList>
    </citation>
    <scope>NUCLEOTIDE SEQUENCE [LARGE SCALE GENOMIC DNA]</scope>
    <source>
        <strain evidence="7 8">JCM 4805</strain>
    </source>
</reference>
<dbReference type="InterPro" id="IPR009057">
    <property type="entry name" value="Homeodomain-like_sf"/>
</dbReference>
<protein>
    <submittedName>
        <fullName evidence="7">Purine salvage operon transcriptional regulator XdhR</fullName>
    </submittedName>
</protein>
<feature type="domain" description="HTH tetR-type" evidence="6">
    <location>
        <begin position="38"/>
        <end position="96"/>
    </location>
</feature>
<dbReference type="Pfam" id="PF21597">
    <property type="entry name" value="TetR_C_43"/>
    <property type="match status" value="1"/>
</dbReference>
<dbReference type="InterPro" id="IPR049445">
    <property type="entry name" value="TetR_SbtR-like_C"/>
</dbReference>
<evidence type="ECO:0000256" key="2">
    <source>
        <dbReference type="ARBA" id="ARBA00023125"/>
    </source>
</evidence>
<keyword evidence="8" id="KW-1185">Reference proteome</keyword>
<sequence length="232" mass="24888">MQRNEGAAGKTPKSETPRTQQEAASGTQQDAPLRSDAQRNRERILAVALAELTRSADAPLSAIAKKAGVGQGTFYRNFPNREALVLEVYRYEVQQVADTAAQLLATRTPDQALREWMDRLAQYAMAKAGLADAMRKATCSRGSFARLGHAPLTSAITLLLTANEEAGTIRPGITPDDFLLAIAGLWQLDPHSDWHSRAARLLDLVMAGLRAGAPGAEAGTGRNRPQAGRSSS</sequence>
<dbReference type="EMBL" id="BAAABY010000063">
    <property type="protein sequence ID" value="GAA0499576.1"/>
    <property type="molecule type" value="Genomic_DNA"/>
</dbReference>
<dbReference type="PANTHER" id="PTHR30055:SF234">
    <property type="entry name" value="HTH-TYPE TRANSCRIPTIONAL REGULATOR BETI"/>
    <property type="match status" value="1"/>
</dbReference>
<dbReference type="SUPFAM" id="SSF48498">
    <property type="entry name" value="Tetracyclin repressor-like, C-terminal domain"/>
    <property type="match status" value="1"/>
</dbReference>
<proteinExistence type="predicted"/>